<dbReference type="EMBL" id="AP019736">
    <property type="protein sequence ID" value="BBL06474.1"/>
    <property type="molecule type" value="Genomic_DNA"/>
</dbReference>
<sequence length="788" mass="86819">MELTIDGRPCDLGPERIAVPGYDARKTATPESCREGRTLRIALPATPRNAAATGHPCEPHAAGKFNDTRHEAVLTAGGAELLRGPVRLLAATDAEYTLEIRSGGAGWAENAARRMFNTLGVEYDGELTPTDIRAGWTDGRSVKFFPVLRDEYPARNSPSDLLPAERVLSPDDYHPFLHVATLAERIFAEAGYRVESRFFASEFFRSLYMSGAYPSHDTAAAEARMGFSARRTASVTAKANEAGKVVADPATALNSVGNIVETATPQSTDADGNPIDGLYNHGGCFSTDGGRILFTPLAETTAGFEYRLRYTTSHRILSRTRLRGFDTVYLGPGSEMAFTLANRYEDHRAAPEANRTYRALVFDHREGARYRLRYTRDGVEGVVWTEFAARSAQVTTPASGRFADPVLEVRNSLGWEPFEEDWALYAGYVGETGETTVELRLRTASEELGPSKPKRFDQIYFAGAEEGMTLTLHEECALRPRFRSGPGFGSAVRFADVAQHRIRQAELLGALAHLFNLRFYTEEATKRVWIEPADDFFGAGPETDWSGRTDFSQPVERRDAAQEVHETRCWRYREGDGAVSRFDAGAEEPLGAWSVRCPSQAALTGEKVLRNPLFCPSLNAAGHYPNAPSARLLQVGDRDDTEDDGTNFTPRIVRYAGMHPLPEGERWGYPSGEAAYPLAAFHFAGDAAAAGFTLCFEDRDGVRGLHRFYDRQTTREARRERIALSLRLAPDEFAALLAPGTGAPDIRSVFRIDTGTGVVRALLDTVEEYDPEAASVRCTFTRLTEDAL</sequence>
<gene>
    <name evidence="1" type="ORF">A5CPEGH6_11120</name>
</gene>
<dbReference type="OrthoDB" id="1002778at2"/>
<dbReference type="KEGG" id="ada:A5CPEGH6_11120"/>
<evidence type="ECO:0000313" key="1">
    <source>
        <dbReference type="EMBL" id="BBL06474.1"/>
    </source>
</evidence>
<accession>A0A4Y1X164</accession>
<keyword evidence="2" id="KW-1185">Reference proteome</keyword>
<organism evidence="1 2">
    <name type="scientific">Alistipes dispar</name>
    <dbReference type="NCBI Taxonomy" id="2585119"/>
    <lineage>
        <taxon>Bacteria</taxon>
        <taxon>Pseudomonadati</taxon>
        <taxon>Bacteroidota</taxon>
        <taxon>Bacteroidia</taxon>
        <taxon>Bacteroidales</taxon>
        <taxon>Rikenellaceae</taxon>
        <taxon>Alistipes</taxon>
    </lineage>
</organism>
<dbReference type="Proteomes" id="UP000319374">
    <property type="component" value="Chromosome"/>
</dbReference>
<dbReference type="RefSeq" id="WP_141428289.1">
    <property type="nucleotide sequence ID" value="NZ_AP019736.1"/>
</dbReference>
<proteinExistence type="predicted"/>
<name>A0A4Y1X164_9BACT</name>
<protein>
    <submittedName>
        <fullName evidence="1">Uncharacterized protein</fullName>
    </submittedName>
</protein>
<reference evidence="2" key="1">
    <citation type="submission" date="2019-06" db="EMBL/GenBank/DDBJ databases">
        <title>Alistipes onderdonkii subsp. vulgaris subsp. nov., Alistipes dispar sp. nov. and Alistipes communis sp. nov., isolated from human faeces, and creation of Alistipes onderdonkii subsp. onderdonkii subsp. nov.</title>
        <authorList>
            <person name="Sakamoto M."/>
            <person name="Ikeyama N."/>
            <person name="Ogata Y."/>
            <person name="Suda W."/>
            <person name="Iino T."/>
            <person name="Hattori M."/>
            <person name="Ohkuma M."/>
        </authorList>
    </citation>
    <scope>NUCLEOTIDE SEQUENCE [LARGE SCALE GENOMIC DNA]</scope>
    <source>
        <strain evidence="2">5CPEGH6</strain>
    </source>
</reference>
<evidence type="ECO:0000313" key="2">
    <source>
        <dbReference type="Proteomes" id="UP000319374"/>
    </source>
</evidence>
<dbReference type="AlphaFoldDB" id="A0A4Y1X164"/>
<dbReference type="GeneID" id="98673089"/>